<keyword evidence="1" id="KW-0472">Membrane</keyword>
<comment type="caution">
    <text evidence="2">The sequence shown here is derived from an EMBL/GenBank/DDBJ whole genome shotgun (WGS) entry which is preliminary data.</text>
</comment>
<keyword evidence="1" id="KW-0813">Transport</keyword>
<keyword evidence="1" id="KW-1003">Cell membrane</keyword>
<feature type="transmembrane region" description="Helical" evidence="1">
    <location>
        <begin position="156"/>
        <end position="177"/>
    </location>
</feature>
<protein>
    <recommendedName>
        <fullName evidence="1">Probable queuosine precursor transporter</fullName>
        <shortName evidence="1">Q precursor transporter</shortName>
    </recommendedName>
</protein>
<comment type="function">
    <text evidence="1">Involved in the import of queuosine (Q) precursors, required for Q precursor salvage.</text>
</comment>
<gene>
    <name evidence="2" type="ORF">N5A92_20305</name>
</gene>
<comment type="subcellular location">
    <subcellularLocation>
        <location evidence="1">Cell inner membrane</location>
        <topology evidence="1">Multi-pass membrane protein</topology>
    </subcellularLocation>
</comment>
<keyword evidence="1" id="KW-0997">Cell inner membrane</keyword>
<dbReference type="HAMAP" id="MF_02088">
    <property type="entry name" value="Q_prec_transport"/>
    <property type="match status" value="1"/>
</dbReference>
<dbReference type="NCBIfam" id="TIGR00697">
    <property type="entry name" value="queuosine precursor transporter"/>
    <property type="match status" value="1"/>
</dbReference>
<reference evidence="2 3" key="1">
    <citation type="submission" date="2022-09" db="EMBL/GenBank/DDBJ databases">
        <title>Chelativorans salina sp. nov., a novel slightly halophilic bacterium isolated from a saline lake sediment enrichment.</title>
        <authorList>
            <person name="Gao L."/>
            <person name="Fang B.-Z."/>
            <person name="Li W.-J."/>
        </authorList>
    </citation>
    <scope>NUCLEOTIDE SEQUENCE [LARGE SCALE GENOMIC DNA]</scope>
    <source>
        <strain evidence="2 3">EGI FJ00035</strain>
    </source>
</reference>
<comment type="similarity">
    <text evidence="1">Belongs to the vitamin uptake transporter (VUT/ECF) (TC 2.A.88) family. Q precursor transporter subfamily.</text>
</comment>
<feature type="transmembrane region" description="Helical" evidence="1">
    <location>
        <begin position="184"/>
        <end position="204"/>
    </location>
</feature>
<evidence type="ECO:0000256" key="1">
    <source>
        <dbReference type="HAMAP-Rule" id="MF_02088"/>
    </source>
</evidence>
<dbReference type="EMBL" id="JAOCZP010000007">
    <property type="protein sequence ID" value="MCT7377364.1"/>
    <property type="molecule type" value="Genomic_DNA"/>
</dbReference>
<organism evidence="2 3">
    <name type="scientific">Chelativorans salis</name>
    <dbReference type="NCBI Taxonomy" id="2978478"/>
    <lineage>
        <taxon>Bacteria</taxon>
        <taxon>Pseudomonadati</taxon>
        <taxon>Pseudomonadota</taxon>
        <taxon>Alphaproteobacteria</taxon>
        <taxon>Hyphomicrobiales</taxon>
        <taxon>Phyllobacteriaceae</taxon>
        <taxon>Chelativorans</taxon>
    </lineage>
</organism>
<feature type="transmembrane region" description="Helical" evidence="1">
    <location>
        <begin position="63"/>
        <end position="81"/>
    </location>
</feature>
<dbReference type="Proteomes" id="UP001320831">
    <property type="component" value="Unassembled WGS sequence"/>
</dbReference>
<proteinExistence type="inferred from homology"/>
<accession>A0ABT2LSB5</accession>
<keyword evidence="1" id="KW-0812">Transmembrane</keyword>
<feature type="transmembrane region" description="Helical" evidence="1">
    <location>
        <begin position="29"/>
        <end position="51"/>
    </location>
</feature>
<sequence length="208" mass="22320">MTRILAVWPFVAAMAIVVAASNFLVQFPFSYLGLGEILTWGAFTYPIAFLINDLTNRRFGPEAARRVVMVGFVLAMVLSVLLASPRIALASGSAFLVAQLLDVAIFDRLRKTAWWQAPLISTIIGSALDTALFFSLAFAAAFSFLDTGLGLEDGSLAFPVPLFGMGIEVPLWVSLALGDLVVKLLVGLAMLIPYGALITVLRPAEAVR</sequence>
<keyword evidence="1" id="KW-1133">Transmembrane helix</keyword>
<feature type="transmembrane region" description="Helical" evidence="1">
    <location>
        <begin position="87"/>
        <end position="106"/>
    </location>
</feature>
<feature type="transmembrane region" description="Helical" evidence="1">
    <location>
        <begin position="118"/>
        <end position="144"/>
    </location>
</feature>
<evidence type="ECO:0000313" key="3">
    <source>
        <dbReference type="Proteomes" id="UP001320831"/>
    </source>
</evidence>
<evidence type="ECO:0000313" key="2">
    <source>
        <dbReference type="EMBL" id="MCT7377364.1"/>
    </source>
</evidence>
<keyword evidence="3" id="KW-1185">Reference proteome</keyword>
<dbReference type="PANTHER" id="PTHR34300:SF1">
    <property type="entry name" value="QUEUOSINE PRECURSOR TRANSPORTER"/>
    <property type="match status" value="1"/>
</dbReference>
<dbReference type="Pfam" id="PF02592">
    <property type="entry name" value="Vut_1"/>
    <property type="match status" value="1"/>
</dbReference>
<name>A0ABT2LSB5_9HYPH</name>
<dbReference type="InterPro" id="IPR003744">
    <property type="entry name" value="YhhQ"/>
</dbReference>
<dbReference type="PANTHER" id="PTHR34300">
    <property type="entry name" value="QUEUOSINE PRECURSOR TRANSPORTER-RELATED"/>
    <property type="match status" value="1"/>
</dbReference>
<dbReference type="RefSeq" id="WP_260905842.1">
    <property type="nucleotide sequence ID" value="NZ_JAOCZP010000007.1"/>
</dbReference>